<feature type="compositionally biased region" description="Acidic residues" evidence="5">
    <location>
        <begin position="87"/>
        <end position="103"/>
    </location>
</feature>
<dbReference type="PANTHER" id="PTHR10658">
    <property type="entry name" value="PHOSPHATIDYLINOSITOL TRANSFER PROTEIN"/>
    <property type="match status" value="1"/>
</dbReference>
<keyword evidence="8" id="KW-1185">Reference proteome</keyword>
<dbReference type="Gene3D" id="3.40.50.1000">
    <property type="entry name" value="HAD superfamily/HAD-like"/>
    <property type="match status" value="1"/>
</dbReference>
<evidence type="ECO:0000256" key="4">
    <source>
        <dbReference type="ARBA" id="ARBA00022837"/>
    </source>
</evidence>
<accession>A0AA89BVC2</accession>
<dbReference type="SMART" id="SM01127">
    <property type="entry name" value="DDHD"/>
    <property type="match status" value="1"/>
</dbReference>
<gene>
    <name evidence="7" type="ORF">FSP39_003585</name>
</gene>
<dbReference type="PANTHER" id="PTHR10658:SF81">
    <property type="entry name" value="PROTEIN RETINAL DEGENERATION B"/>
    <property type="match status" value="1"/>
</dbReference>
<dbReference type="GO" id="GO:0008526">
    <property type="term" value="F:phosphatidylinositol transfer activity"/>
    <property type="evidence" value="ECO:0007669"/>
    <property type="project" value="TreeGrafter"/>
</dbReference>
<dbReference type="GO" id="GO:0035091">
    <property type="term" value="F:phosphatidylinositol binding"/>
    <property type="evidence" value="ECO:0007669"/>
    <property type="project" value="TreeGrafter"/>
</dbReference>
<dbReference type="Pfam" id="PF02862">
    <property type="entry name" value="DDHD"/>
    <property type="match status" value="2"/>
</dbReference>
<comment type="subcellular location">
    <subcellularLocation>
        <location evidence="1">Endomembrane system</location>
        <topology evidence="1">Peripheral membrane protein</topology>
    </subcellularLocation>
</comment>
<dbReference type="GO" id="GO:0046872">
    <property type="term" value="F:metal ion binding"/>
    <property type="evidence" value="ECO:0007669"/>
    <property type="project" value="InterPro"/>
</dbReference>
<comment type="caution">
    <text evidence="7">The sequence shown here is derived from an EMBL/GenBank/DDBJ whole genome shotgun (WGS) entry which is preliminary data.</text>
</comment>
<comment type="similarity">
    <text evidence="2">Belongs to the PtdIns transfer protein family. PI transfer class IIA subfamily.</text>
</comment>
<dbReference type="PROSITE" id="PS51043">
    <property type="entry name" value="DDHD"/>
    <property type="match status" value="1"/>
</dbReference>
<protein>
    <recommendedName>
        <fullName evidence="6">DDHD domain-containing protein</fullName>
    </recommendedName>
</protein>
<dbReference type="InterPro" id="IPR001666">
    <property type="entry name" value="PI_transfer"/>
</dbReference>
<evidence type="ECO:0000313" key="7">
    <source>
        <dbReference type="EMBL" id="KAK3083813.1"/>
    </source>
</evidence>
<feature type="region of interest" description="Disordered" evidence="5">
    <location>
        <begin position="917"/>
        <end position="947"/>
    </location>
</feature>
<dbReference type="SMART" id="SM00775">
    <property type="entry name" value="LNS2"/>
    <property type="match status" value="1"/>
</dbReference>
<dbReference type="GO" id="GO:0031210">
    <property type="term" value="F:phosphatidylcholine binding"/>
    <property type="evidence" value="ECO:0007669"/>
    <property type="project" value="TreeGrafter"/>
</dbReference>
<dbReference type="GO" id="GO:0008525">
    <property type="term" value="F:phosphatidylcholine transporter activity"/>
    <property type="evidence" value="ECO:0007669"/>
    <property type="project" value="TreeGrafter"/>
</dbReference>
<dbReference type="Pfam" id="PF24695">
    <property type="entry name" value="PITM1-3"/>
    <property type="match status" value="1"/>
</dbReference>
<organism evidence="7 8">
    <name type="scientific">Pinctada imbricata</name>
    <name type="common">Atlantic pearl-oyster</name>
    <name type="synonym">Pinctada martensii</name>
    <dbReference type="NCBI Taxonomy" id="66713"/>
    <lineage>
        <taxon>Eukaryota</taxon>
        <taxon>Metazoa</taxon>
        <taxon>Spiralia</taxon>
        <taxon>Lophotrochozoa</taxon>
        <taxon>Mollusca</taxon>
        <taxon>Bivalvia</taxon>
        <taxon>Autobranchia</taxon>
        <taxon>Pteriomorphia</taxon>
        <taxon>Pterioida</taxon>
        <taxon>Pterioidea</taxon>
        <taxon>Pteriidae</taxon>
        <taxon>Pinctada</taxon>
    </lineage>
</organism>
<dbReference type="SUPFAM" id="SSF56784">
    <property type="entry name" value="HAD-like"/>
    <property type="match status" value="1"/>
</dbReference>
<reference evidence="7" key="1">
    <citation type="submission" date="2019-08" db="EMBL/GenBank/DDBJ databases">
        <title>The improved chromosome-level genome for the pearl oyster Pinctada fucata martensii using PacBio sequencing and Hi-C.</title>
        <authorList>
            <person name="Zheng Z."/>
        </authorList>
    </citation>
    <scope>NUCLEOTIDE SEQUENCE</scope>
    <source>
        <strain evidence="7">ZZ-2019</strain>
        <tissue evidence="7">Adductor muscle</tissue>
    </source>
</reference>
<dbReference type="GO" id="GO:0005737">
    <property type="term" value="C:cytoplasm"/>
    <property type="evidence" value="ECO:0007669"/>
    <property type="project" value="TreeGrafter"/>
</dbReference>
<feature type="region of interest" description="Disordered" evidence="5">
    <location>
        <begin position="84"/>
        <end position="114"/>
    </location>
</feature>
<dbReference type="AlphaFoldDB" id="A0AA89BVC2"/>
<evidence type="ECO:0000256" key="3">
    <source>
        <dbReference type="ARBA" id="ARBA00022553"/>
    </source>
</evidence>
<name>A0AA89BVC2_PINIB</name>
<evidence type="ECO:0000259" key="6">
    <source>
        <dbReference type="PROSITE" id="PS51043"/>
    </source>
</evidence>
<dbReference type="GO" id="GO:0012505">
    <property type="term" value="C:endomembrane system"/>
    <property type="evidence" value="ECO:0007669"/>
    <property type="project" value="UniProtKB-SubCell"/>
</dbReference>
<sequence>MADPGTLVGQAPSLSLAWYGGSRIPKWDRFYLYQKHCIADPEHFYAVEGSFHDISASRMFESIERLQETSSDEEEFFDAKGNVTSADEQEFWSDEGSDTESEEERPSLARTSSLDLAGGEEFTDAVSTISDEYNGNILDCSQEHLQASKRSDFSTVKAKFEQVIQTQYPGAMGRIAFRLVPCPQICAESLGILSSLSPFGFDSPTHKIPDSPLWTQEFIPLGAISLFATSNPDYHEYVNKMVAKANLVYQDFLLSEEGKGFNGQVCFLSDATGSLLAYDALSLSNHPYNRGMSTYDSRTSLNENEPVIRQEQTSINVVDQQLSKSDIVSSEYKLRRQHSHRHSAYLSVGDHGQESCRRTSTGSYFDGNYMKFDFEVTDFFMLGSPLGLILAYRRIFSGEDKFNAPPPPACHQVYNMFHSSDPVAVRLEPLIHSSFKHIAPVKLSRFNKFPIGDGEPIHVVETVQSNLSMFTGNRRASASLQRQNSITSVGSQISGIGESAVSTITNVTSRWWGNKRVDYMLYCPEVLHSFPVSALPHLFHASFWESNDAMAFILRQVLRHDMSMGDTIEGHKVEHATEVCGRKREKWLKRRTTIKVKNLQPNHRGNDVIVLEDKAQILTARFMYGPFDVTSLSGEKVDIHVMEQSTAEWRYLTTEITDKHGRLTYNIPTDKALPNGMHQVKIVVRGDHSTADFYLTVLPPKTETVIFSIDGSFTASMSISGKDPKVRAGAVDVVRHWQDQGYLILYVTARPDMQHRRVVAWLAMHNFPHGMVAFMDGLSKEPLKQKLNYLKSLKNDAQVSFKAAYGSSKDIYVYKELGMTTQQIFVIGKASKKYLSQAQVLCDGYSAHLNNLLSMGTTRPAVGNARLFIQKGWFCLPHQSEGKKPVKRMSSNQSTGGDFLNKSGGFLQTTISVGADGNTVVQQGKGGGSRTRGSSPQPKIGLKEVPR</sequence>
<dbReference type="Pfam" id="PF24694">
    <property type="entry name" value="LNS2_PITM1-3"/>
    <property type="match status" value="1"/>
</dbReference>
<dbReference type="InterPro" id="IPR036412">
    <property type="entry name" value="HAD-like_sf"/>
</dbReference>
<dbReference type="InterPro" id="IPR023214">
    <property type="entry name" value="HAD_sf"/>
</dbReference>
<feature type="domain" description="DDHD" evidence="6">
    <location>
        <begin position="372"/>
        <end position="559"/>
    </location>
</feature>
<proteinExistence type="inferred from homology"/>
<dbReference type="InterPro" id="IPR004177">
    <property type="entry name" value="DDHD_dom"/>
</dbReference>
<evidence type="ECO:0000313" key="8">
    <source>
        <dbReference type="Proteomes" id="UP001186944"/>
    </source>
</evidence>
<evidence type="ECO:0000256" key="1">
    <source>
        <dbReference type="ARBA" id="ARBA00004184"/>
    </source>
</evidence>
<dbReference type="FunFam" id="3.40.50.1000:FF:000173">
    <property type="entry name" value="Membrane-associated phosphatidylinositol transfer protein 2"/>
    <property type="match status" value="1"/>
</dbReference>
<keyword evidence="3" id="KW-0597">Phosphoprotein</keyword>
<dbReference type="EMBL" id="VSWD01000013">
    <property type="protein sequence ID" value="KAK3083813.1"/>
    <property type="molecule type" value="Genomic_DNA"/>
</dbReference>
<dbReference type="Proteomes" id="UP001186944">
    <property type="component" value="Unassembled WGS sequence"/>
</dbReference>
<evidence type="ECO:0000256" key="2">
    <source>
        <dbReference type="ARBA" id="ARBA00010316"/>
    </source>
</evidence>
<dbReference type="InterPro" id="IPR031315">
    <property type="entry name" value="LNS2/PITP"/>
</dbReference>
<evidence type="ECO:0000256" key="5">
    <source>
        <dbReference type="SAM" id="MobiDB-lite"/>
    </source>
</evidence>
<keyword evidence="4" id="KW-0106">Calcium</keyword>